<accession>A0A179IE75</accession>
<dbReference type="EMBL" id="LUKN01001790">
    <property type="protein sequence ID" value="OAR00212.1"/>
    <property type="molecule type" value="Genomic_DNA"/>
</dbReference>
<dbReference type="GO" id="GO:0009116">
    <property type="term" value="P:nucleoside metabolic process"/>
    <property type="evidence" value="ECO:0007669"/>
    <property type="project" value="InterPro"/>
</dbReference>
<dbReference type="PANTHER" id="PTHR46082">
    <property type="entry name" value="ATP/GTP-BINDING PROTEIN-RELATED"/>
    <property type="match status" value="1"/>
</dbReference>
<keyword evidence="2" id="KW-1185">Reference proteome</keyword>
<evidence type="ECO:0008006" key="3">
    <source>
        <dbReference type="Google" id="ProtNLM"/>
    </source>
</evidence>
<organism evidence="1 2">
    <name type="scientific">Cordyceps confragosa</name>
    <name type="common">Lecanicillium lecanii</name>
    <dbReference type="NCBI Taxonomy" id="2714763"/>
    <lineage>
        <taxon>Eukaryota</taxon>
        <taxon>Fungi</taxon>
        <taxon>Dikarya</taxon>
        <taxon>Ascomycota</taxon>
        <taxon>Pezizomycotina</taxon>
        <taxon>Sordariomycetes</taxon>
        <taxon>Hypocreomycetidae</taxon>
        <taxon>Hypocreales</taxon>
        <taxon>Cordycipitaceae</taxon>
        <taxon>Akanthomyces</taxon>
    </lineage>
</organism>
<dbReference type="SUPFAM" id="SSF53167">
    <property type="entry name" value="Purine and uridine phosphorylases"/>
    <property type="match status" value="1"/>
</dbReference>
<dbReference type="Gene3D" id="3.40.50.1580">
    <property type="entry name" value="Nucleoside phosphorylase domain"/>
    <property type="match status" value="1"/>
</dbReference>
<dbReference type="OrthoDB" id="1577640at2759"/>
<protein>
    <recommendedName>
        <fullName evidence="3">Nucleoside phosphorylase domain-containing protein</fullName>
    </recommendedName>
</protein>
<proteinExistence type="predicted"/>
<sequence length="230" mass="25328">MKRYDTIRCKRKVRRCPRPFQRVGKARLVFTNDHSQPRACICVALAGRPFCSLDARCRGATLVAGLTTTAPPCRCSPRPHRLQFLVLYVDDSSFFAPCRIPPPQQHVDPQNYTVGCICALSTEAIAAGAFLDGIHDAPAEVNQHDANWYTLGKIGSHNVVIAVLPRGKYGHVNAATVARDMLHTFPNAKFGLMMGIEGTLRPRSRMSDSVMLCKASAEKPSAMVSRHERG</sequence>
<dbReference type="InterPro" id="IPR035994">
    <property type="entry name" value="Nucleoside_phosphorylase_sf"/>
</dbReference>
<dbReference type="Proteomes" id="UP000243081">
    <property type="component" value="Unassembled WGS sequence"/>
</dbReference>
<dbReference type="InterPro" id="IPR053137">
    <property type="entry name" value="NLR-like"/>
</dbReference>
<dbReference type="GO" id="GO:0003824">
    <property type="term" value="F:catalytic activity"/>
    <property type="evidence" value="ECO:0007669"/>
    <property type="project" value="InterPro"/>
</dbReference>
<dbReference type="PANTHER" id="PTHR46082:SF11">
    <property type="entry name" value="AAA+ ATPASE DOMAIN-CONTAINING PROTEIN-RELATED"/>
    <property type="match status" value="1"/>
</dbReference>
<evidence type="ECO:0000313" key="2">
    <source>
        <dbReference type="Proteomes" id="UP000243081"/>
    </source>
</evidence>
<name>A0A179IE75_CORDF</name>
<comment type="caution">
    <text evidence="1">The sequence shown here is derived from an EMBL/GenBank/DDBJ whole genome shotgun (WGS) entry which is preliminary data.</text>
</comment>
<evidence type="ECO:0000313" key="1">
    <source>
        <dbReference type="EMBL" id="OAR00212.1"/>
    </source>
</evidence>
<gene>
    <name evidence="1" type="ORF">LLEC1_03171</name>
</gene>
<dbReference type="AlphaFoldDB" id="A0A179IE75"/>
<reference evidence="1 2" key="1">
    <citation type="submission" date="2016-03" db="EMBL/GenBank/DDBJ databases">
        <title>Fine-scale spatial genetic structure of a fungal parasite of coffee scale insects.</title>
        <authorList>
            <person name="Jackson D."/>
            <person name="Zemenick K.A."/>
            <person name="Malloure B."/>
            <person name="Quandt C.A."/>
            <person name="James T.Y."/>
        </authorList>
    </citation>
    <scope>NUCLEOTIDE SEQUENCE [LARGE SCALE GENOMIC DNA]</scope>
    <source>
        <strain evidence="1 2">UM487</strain>
    </source>
</reference>